<dbReference type="PANTHER" id="PTHR44688">
    <property type="entry name" value="DNA-BINDING TRANSCRIPTIONAL ACTIVATOR DEVR_DOSR"/>
    <property type="match status" value="1"/>
</dbReference>
<dbReference type="SUPFAM" id="SSF46894">
    <property type="entry name" value="C-terminal effector domain of the bipartite response regulators"/>
    <property type="match status" value="1"/>
</dbReference>
<keyword evidence="2" id="KW-0238">DNA-binding</keyword>
<feature type="domain" description="HTH luxR-type" evidence="5">
    <location>
        <begin position="150"/>
        <end position="215"/>
    </location>
</feature>
<dbReference type="PRINTS" id="PR00038">
    <property type="entry name" value="HTHLUXR"/>
</dbReference>
<keyword evidence="1" id="KW-0805">Transcription regulation</keyword>
<sequence length="252" mass="26539">MPRVLVIERHLAVSDVLTMALKPRYDVHPLLVEPAATPTSIVGAALAARPAAAVVTLALGSLFDSESLVCGLTREKIPVVALETADPDADEAALGRALIAGATSVVSRTDSVGVLLQAVACAIVRVPVYSAENAHRRVAASRATNERQTARSRLYALTVREREVLVELARGRNPVEIARDRVVSEATVRTQVRSILAKLEVKSQLAAVAIAVTAGGDFAPSTTSTCSRRSARPSDVSGYRPYASSAGRRASP</sequence>
<dbReference type="Proteomes" id="UP001499882">
    <property type="component" value="Unassembled WGS sequence"/>
</dbReference>
<feature type="compositionally biased region" description="Low complexity" evidence="4">
    <location>
        <begin position="219"/>
        <end position="228"/>
    </location>
</feature>
<dbReference type="Pfam" id="PF00196">
    <property type="entry name" value="GerE"/>
    <property type="match status" value="1"/>
</dbReference>
<dbReference type="PROSITE" id="PS50043">
    <property type="entry name" value="HTH_LUXR_2"/>
    <property type="match status" value="1"/>
</dbReference>
<evidence type="ECO:0000256" key="2">
    <source>
        <dbReference type="ARBA" id="ARBA00023125"/>
    </source>
</evidence>
<dbReference type="CDD" id="cd06170">
    <property type="entry name" value="LuxR_C_like"/>
    <property type="match status" value="1"/>
</dbReference>
<comment type="caution">
    <text evidence="6">The sequence shown here is derived from an EMBL/GenBank/DDBJ whole genome shotgun (WGS) entry which is preliminary data.</text>
</comment>
<dbReference type="EMBL" id="BAABKN010000015">
    <property type="protein sequence ID" value="GAA4740763.1"/>
    <property type="molecule type" value="Genomic_DNA"/>
</dbReference>
<evidence type="ECO:0000256" key="3">
    <source>
        <dbReference type="ARBA" id="ARBA00023163"/>
    </source>
</evidence>
<keyword evidence="3" id="KW-0804">Transcription</keyword>
<dbReference type="RefSeq" id="WP_345527273.1">
    <property type="nucleotide sequence ID" value="NZ_BAABKN010000015.1"/>
</dbReference>
<name>A0ABP8YXW3_9ACTN</name>
<proteinExistence type="predicted"/>
<evidence type="ECO:0000313" key="6">
    <source>
        <dbReference type="EMBL" id="GAA4740763.1"/>
    </source>
</evidence>
<evidence type="ECO:0000256" key="1">
    <source>
        <dbReference type="ARBA" id="ARBA00023015"/>
    </source>
</evidence>
<dbReference type="SMART" id="SM00421">
    <property type="entry name" value="HTH_LUXR"/>
    <property type="match status" value="1"/>
</dbReference>
<feature type="region of interest" description="Disordered" evidence="4">
    <location>
        <begin position="219"/>
        <end position="252"/>
    </location>
</feature>
<gene>
    <name evidence="6" type="ORF">GCM10023350_26580</name>
</gene>
<dbReference type="InterPro" id="IPR000792">
    <property type="entry name" value="Tscrpt_reg_LuxR_C"/>
</dbReference>
<dbReference type="PANTHER" id="PTHR44688:SF16">
    <property type="entry name" value="DNA-BINDING TRANSCRIPTIONAL ACTIVATOR DEVR_DOSR"/>
    <property type="match status" value="1"/>
</dbReference>
<organism evidence="6 7">
    <name type="scientific">Nocardioides endophyticus</name>
    <dbReference type="NCBI Taxonomy" id="1353775"/>
    <lineage>
        <taxon>Bacteria</taxon>
        <taxon>Bacillati</taxon>
        <taxon>Actinomycetota</taxon>
        <taxon>Actinomycetes</taxon>
        <taxon>Propionibacteriales</taxon>
        <taxon>Nocardioidaceae</taxon>
        <taxon>Nocardioides</taxon>
    </lineage>
</organism>
<dbReference type="InterPro" id="IPR016032">
    <property type="entry name" value="Sig_transdc_resp-reg_C-effctor"/>
</dbReference>
<accession>A0ABP8YXW3</accession>
<keyword evidence="7" id="KW-1185">Reference proteome</keyword>
<reference evidence="7" key="1">
    <citation type="journal article" date="2019" name="Int. J. Syst. Evol. Microbiol.">
        <title>The Global Catalogue of Microorganisms (GCM) 10K type strain sequencing project: providing services to taxonomists for standard genome sequencing and annotation.</title>
        <authorList>
            <consortium name="The Broad Institute Genomics Platform"/>
            <consortium name="The Broad Institute Genome Sequencing Center for Infectious Disease"/>
            <person name="Wu L."/>
            <person name="Ma J."/>
        </authorList>
    </citation>
    <scope>NUCLEOTIDE SEQUENCE [LARGE SCALE GENOMIC DNA]</scope>
    <source>
        <strain evidence="7">JCM 18532</strain>
    </source>
</reference>
<protein>
    <submittedName>
        <fullName evidence="6">Response regulator transcription factor</fullName>
    </submittedName>
</protein>
<evidence type="ECO:0000256" key="4">
    <source>
        <dbReference type="SAM" id="MobiDB-lite"/>
    </source>
</evidence>
<evidence type="ECO:0000313" key="7">
    <source>
        <dbReference type="Proteomes" id="UP001499882"/>
    </source>
</evidence>
<evidence type="ECO:0000259" key="5">
    <source>
        <dbReference type="PROSITE" id="PS50043"/>
    </source>
</evidence>
<dbReference type="Gene3D" id="3.40.50.2300">
    <property type="match status" value="1"/>
</dbReference>